<evidence type="ECO:0000313" key="3">
    <source>
        <dbReference type="EMBL" id="PNG20723.1"/>
    </source>
</evidence>
<protein>
    <recommendedName>
        <fullName evidence="2">Hemerythrin-like domain-containing protein</fullName>
    </recommendedName>
</protein>
<comment type="caution">
    <text evidence="3">The sequence shown here is derived from an EMBL/GenBank/DDBJ whole genome shotgun (WGS) entry which is preliminary data.</text>
</comment>
<accession>A0A2N8TP24</accession>
<proteinExistence type="predicted"/>
<dbReference type="Proteomes" id="UP000235943">
    <property type="component" value="Unassembled WGS sequence"/>
</dbReference>
<dbReference type="Gene3D" id="1.20.120.520">
    <property type="entry name" value="nmb1532 protein domain like"/>
    <property type="match status" value="1"/>
</dbReference>
<dbReference type="AlphaFoldDB" id="A0A2N8TP24"/>
<feature type="compositionally biased region" description="Basic and acidic residues" evidence="1">
    <location>
        <begin position="109"/>
        <end position="119"/>
    </location>
</feature>
<evidence type="ECO:0000313" key="4">
    <source>
        <dbReference type="Proteomes" id="UP000235943"/>
    </source>
</evidence>
<keyword evidence="4" id="KW-1185">Reference proteome</keyword>
<reference evidence="3 4" key="1">
    <citation type="submission" date="2018-01" db="EMBL/GenBank/DDBJ databases">
        <title>Draft genome sequence of Streptomyces sp. 13K301.</title>
        <authorList>
            <person name="Sahin N."/>
            <person name="Saygin H."/>
            <person name="Ay H."/>
        </authorList>
    </citation>
    <scope>NUCLEOTIDE SEQUENCE [LARGE SCALE GENOMIC DNA]</scope>
    <source>
        <strain evidence="3 4">13K301</strain>
    </source>
</reference>
<evidence type="ECO:0000256" key="1">
    <source>
        <dbReference type="SAM" id="MobiDB-lite"/>
    </source>
</evidence>
<name>A0A2N8TP24_9ACTN</name>
<dbReference type="Pfam" id="PF01814">
    <property type="entry name" value="Hemerythrin"/>
    <property type="match status" value="1"/>
</dbReference>
<dbReference type="InterPro" id="IPR012312">
    <property type="entry name" value="Hemerythrin-like"/>
</dbReference>
<dbReference type="EMBL" id="POUC01000126">
    <property type="protein sequence ID" value="PNG20723.1"/>
    <property type="molecule type" value="Genomic_DNA"/>
</dbReference>
<organism evidence="3 4">
    <name type="scientific">Streptomyces cahuitamycinicus</name>
    <dbReference type="NCBI Taxonomy" id="2070367"/>
    <lineage>
        <taxon>Bacteria</taxon>
        <taxon>Bacillati</taxon>
        <taxon>Actinomycetota</taxon>
        <taxon>Actinomycetes</taxon>
        <taxon>Kitasatosporales</taxon>
        <taxon>Streptomycetaceae</taxon>
        <taxon>Streptomyces</taxon>
    </lineage>
</organism>
<feature type="domain" description="Hemerythrin-like" evidence="2">
    <location>
        <begin position="2"/>
        <end position="82"/>
    </location>
</feature>
<gene>
    <name evidence="3" type="ORF">C1J00_18630</name>
</gene>
<sequence length="142" mass="16008">MRNLFDEVEKTTGGERRAAFRRLVRLLAVHETAEEEVIHPFTRRAGPGGEKVVDERLREEREARELLSCLDGMDTDGPKFPPEPQVRLGASFRRASTSLTRPETLSHANCKDPGHEQCHGRAGRLLKQAERGVLTPSRSARR</sequence>
<feature type="region of interest" description="Disordered" evidence="1">
    <location>
        <begin position="99"/>
        <end position="142"/>
    </location>
</feature>
<evidence type="ECO:0000259" key="2">
    <source>
        <dbReference type="Pfam" id="PF01814"/>
    </source>
</evidence>
<dbReference type="OrthoDB" id="3212362at2"/>